<dbReference type="InterPro" id="IPR029058">
    <property type="entry name" value="AB_hydrolase_fold"/>
</dbReference>
<dbReference type="Gene3D" id="3.40.50.1820">
    <property type="entry name" value="alpha/beta hydrolase"/>
    <property type="match status" value="2"/>
</dbReference>
<evidence type="ECO:0000256" key="1">
    <source>
        <dbReference type="SAM" id="Phobius"/>
    </source>
</evidence>
<keyword evidence="4" id="KW-1185">Reference proteome</keyword>
<keyword evidence="1" id="KW-0812">Transmembrane</keyword>
<evidence type="ECO:0000313" key="4">
    <source>
        <dbReference type="Proteomes" id="UP001292094"/>
    </source>
</evidence>
<comment type="caution">
    <text evidence="3">The sequence shown here is derived from an EMBL/GenBank/DDBJ whole genome shotgun (WGS) entry which is preliminary data.</text>
</comment>
<dbReference type="PRINTS" id="PR00111">
    <property type="entry name" value="ABHYDROLASE"/>
</dbReference>
<reference evidence="3" key="1">
    <citation type="submission" date="2023-11" db="EMBL/GenBank/DDBJ databases">
        <title>Genome assemblies of two species of porcelain crab, Petrolisthes cinctipes and Petrolisthes manimaculis (Anomura: Porcellanidae).</title>
        <authorList>
            <person name="Angst P."/>
        </authorList>
    </citation>
    <scope>NUCLEOTIDE SEQUENCE</scope>
    <source>
        <strain evidence="3">PB745_02</strain>
        <tissue evidence="3">Gill</tissue>
    </source>
</reference>
<dbReference type="EMBL" id="JAWZYT010002659">
    <property type="protein sequence ID" value="KAK4302843.1"/>
    <property type="molecule type" value="Genomic_DNA"/>
</dbReference>
<feature type="domain" description="AB hydrolase-1" evidence="2">
    <location>
        <begin position="126"/>
        <end position="228"/>
    </location>
</feature>
<feature type="transmembrane region" description="Helical" evidence="1">
    <location>
        <begin position="36"/>
        <end position="69"/>
    </location>
</feature>
<organism evidence="3 4">
    <name type="scientific">Petrolisthes manimaculis</name>
    <dbReference type="NCBI Taxonomy" id="1843537"/>
    <lineage>
        <taxon>Eukaryota</taxon>
        <taxon>Metazoa</taxon>
        <taxon>Ecdysozoa</taxon>
        <taxon>Arthropoda</taxon>
        <taxon>Crustacea</taxon>
        <taxon>Multicrustacea</taxon>
        <taxon>Malacostraca</taxon>
        <taxon>Eumalacostraca</taxon>
        <taxon>Eucarida</taxon>
        <taxon>Decapoda</taxon>
        <taxon>Pleocyemata</taxon>
        <taxon>Anomura</taxon>
        <taxon>Galatheoidea</taxon>
        <taxon>Porcellanidae</taxon>
        <taxon>Petrolisthes</taxon>
    </lineage>
</organism>
<sequence length="328" mass="37297">MDSLYLSHLVSQLLCGFIEAILTTMADLKQYLKWVAIILIWWVALPVVISALLSIVSAKELLLGLMFIMRRKKKPVVVRTPEDRFLGLEKIGYTFKSNYVELPIGGGKTMPRVHYIDEGPRDAKETIVCLHGEHSWSFLYRSMVPGLVKAGYRVIALDFIGFGKSDKFTYADMYNHELYKMTLRLLLDHLKVQNVTLVCHDCGGPVGLSVVKEMPEIFSRLVIMNTFLPIGLYKAGAVKWSQLIPLSTRSPVAWDMQTTRDFLAAKWKRPALIMFSDKDYFTRGHEKLFQKLLPHASNKTVIGAGHYLQEDKGEELAMHITSFIEGKL</sequence>
<dbReference type="InterPro" id="IPR050228">
    <property type="entry name" value="Carboxylesterase_BioH"/>
</dbReference>
<evidence type="ECO:0000259" key="2">
    <source>
        <dbReference type="Pfam" id="PF00561"/>
    </source>
</evidence>
<dbReference type="AlphaFoldDB" id="A0AAE1P7D9"/>
<dbReference type="PANTHER" id="PTHR43194:SF2">
    <property type="entry name" value="PEROXISOMAL MEMBRANE PROTEIN LPX1"/>
    <property type="match status" value="1"/>
</dbReference>
<accession>A0AAE1P7D9</accession>
<name>A0AAE1P7D9_9EUCA</name>
<dbReference type="SUPFAM" id="SSF53474">
    <property type="entry name" value="alpha/beta-Hydrolases"/>
    <property type="match status" value="1"/>
</dbReference>
<keyword evidence="1" id="KW-0472">Membrane</keyword>
<gene>
    <name evidence="3" type="ORF">Pmani_025098</name>
</gene>
<dbReference type="InterPro" id="IPR000073">
    <property type="entry name" value="AB_hydrolase_1"/>
</dbReference>
<keyword evidence="1" id="KW-1133">Transmembrane helix</keyword>
<dbReference type="Pfam" id="PF00561">
    <property type="entry name" value="Abhydrolase_1"/>
    <property type="match status" value="1"/>
</dbReference>
<dbReference type="PANTHER" id="PTHR43194">
    <property type="entry name" value="HYDROLASE ALPHA/BETA FOLD FAMILY"/>
    <property type="match status" value="1"/>
</dbReference>
<protein>
    <recommendedName>
        <fullName evidence="2">AB hydrolase-1 domain-containing protein</fullName>
    </recommendedName>
</protein>
<evidence type="ECO:0000313" key="3">
    <source>
        <dbReference type="EMBL" id="KAK4302843.1"/>
    </source>
</evidence>
<dbReference type="Proteomes" id="UP001292094">
    <property type="component" value="Unassembled WGS sequence"/>
</dbReference>
<proteinExistence type="predicted"/>